<dbReference type="InterPro" id="IPR057089">
    <property type="entry name" value="C2_TIP"/>
</dbReference>
<feature type="transmembrane region" description="Helical" evidence="6">
    <location>
        <begin position="103"/>
        <end position="127"/>
    </location>
</feature>
<dbReference type="AlphaFoldDB" id="A0AAN4ZMM5"/>
<dbReference type="Pfam" id="PF23122">
    <property type="entry name" value="C2_ITFG1"/>
    <property type="match status" value="1"/>
</dbReference>
<evidence type="ECO:0000256" key="6">
    <source>
        <dbReference type="SAM" id="Phobius"/>
    </source>
</evidence>
<keyword evidence="2 6" id="KW-0812">Transmembrane</keyword>
<dbReference type="Proteomes" id="UP001328107">
    <property type="component" value="Unassembled WGS sequence"/>
</dbReference>
<evidence type="ECO:0000256" key="3">
    <source>
        <dbReference type="ARBA" id="ARBA00022989"/>
    </source>
</evidence>
<feature type="non-terminal residue" evidence="8">
    <location>
        <position position="1"/>
    </location>
</feature>
<dbReference type="GO" id="GO:0005886">
    <property type="term" value="C:plasma membrane"/>
    <property type="evidence" value="ECO:0007669"/>
    <property type="project" value="TreeGrafter"/>
</dbReference>
<evidence type="ECO:0000256" key="5">
    <source>
        <dbReference type="ARBA" id="ARBA00023180"/>
    </source>
</evidence>
<dbReference type="PANTHER" id="PTHR13412">
    <property type="entry name" value="T-CELL IMMUNOMODULATORY PROTEIN HOMOLOG"/>
    <property type="match status" value="1"/>
</dbReference>
<evidence type="ECO:0000256" key="4">
    <source>
        <dbReference type="ARBA" id="ARBA00023136"/>
    </source>
</evidence>
<dbReference type="PANTHER" id="PTHR13412:SF0">
    <property type="entry name" value="T-CELL IMMUNOMODULATORY PROTEIN"/>
    <property type="match status" value="1"/>
</dbReference>
<gene>
    <name evidence="8" type="ORF">PMAYCL1PPCAC_14332</name>
</gene>
<name>A0AAN4ZMM5_9BILA</name>
<evidence type="ECO:0000313" key="8">
    <source>
        <dbReference type="EMBL" id="GMR44137.1"/>
    </source>
</evidence>
<comment type="subcellular location">
    <subcellularLocation>
        <location evidence="1">Membrane</location>
        <topology evidence="1">Single-pass type I membrane protein</topology>
    </subcellularLocation>
</comment>
<dbReference type="InterPro" id="IPR024881">
    <property type="entry name" value="Tip"/>
</dbReference>
<proteinExistence type="predicted"/>
<organism evidence="8 9">
    <name type="scientific">Pristionchus mayeri</name>
    <dbReference type="NCBI Taxonomy" id="1317129"/>
    <lineage>
        <taxon>Eukaryota</taxon>
        <taxon>Metazoa</taxon>
        <taxon>Ecdysozoa</taxon>
        <taxon>Nematoda</taxon>
        <taxon>Chromadorea</taxon>
        <taxon>Rhabditida</taxon>
        <taxon>Rhabditina</taxon>
        <taxon>Diplogasteromorpha</taxon>
        <taxon>Diplogasteroidea</taxon>
        <taxon>Neodiplogasteridae</taxon>
        <taxon>Pristionchus</taxon>
    </lineage>
</organism>
<evidence type="ECO:0000256" key="1">
    <source>
        <dbReference type="ARBA" id="ARBA00004479"/>
    </source>
</evidence>
<evidence type="ECO:0000313" key="9">
    <source>
        <dbReference type="Proteomes" id="UP001328107"/>
    </source>
</evidence>
<sequence>GAECVKNEMEMTGIGEKRKTIECQQPGNSHKVYGRQEETLFGLGRNPNFIDVATIGVPRAGGTAGMRRHEQKQIVPNARMMAQPPGHDNKAWVLRLYLTPSTLIFSSLIVMASTCTILLVVVLVLHFREKKVDRVERAAQSHRFHFDAM</sequence>
<evidence type="ECO:0000259" key="7">
    <source>
        <dbReference type="Pfam" id="PF23122"/>
    </source>
</evidence>
<keyword evidence="5" id="KW-0325">Glycoprotein</keyword>
<comment type="caution">
    <text evidence="8">The sequence shown here is derived from an EMBL/GenBank/DDBJ whole genome shotgun (WGS) entry which is preliminary data.</text>
</comment>
<evidence type="ECO:0000256" key="2">
    <source>
        <dbReference type="ARBA" id="ARBA00022692"/>
    </source>
</evidence>
<keyword evidence="3 6" id="KW-1133">Transmembrane helix</keyword>
<accession>A0AAN4ZMM5</accession>
<dbReference type="EMBL" id="BTRK01000003">
    <property type="protein sequence ID" value="GMR44137.1"/>
    <property type="molecule type" value="Genomic_DNA"/>
</dbReference>
<reference evidence="9" key="1">
    <citation type="submission" date="2022-10" db="EMBL/GenBank/DDBJ databases">
        <title>Genome assembly of Pristionchus species.</title>
        <authorList>
            <person name="Yoshida K."/>
            <person name="Sommer R.J."/>
        </authorList>
    </citation>
    <scope>NUCLEOTIDE SEQUENCE [LARGE SCALE GENOMIC DNA]</scope>
    <source>
        <strain evidence="9">RS5460</strain>
    </source>
</reference>
<protein>
    <recommendedName>
        <fullName evidence="7">T-cell immunomodulatory protein TIP C2 domain-containing protein</fullName>
    </recommendedName>
</protein>
<keyword evidence="9" id="KW-1185">Reference proteome</keyword>
<feature type="domain" description="T-cell immunomodulatory protein TIP C2" evidence="7">
    <location>
        <begin position="14"/>
        <end position="97"/>
    </location>
</feature>
<keyword evidence="4 6" id="KW-0472">Membrane</keyword>